<evidence type="ECO:0000313" key="8">
    <source>
        <dbReference type="EMBL" id="AQK64447.1"/>
    </source>
</evidence>
<dbReference type="SUPFAM" id="SSF48264">
    <property type="entry name" value="Cytochrome P450"/>
    <property type="match status" value="1"/>
</dbReference>
<gene>
    <name evidence="8" type="ORF">ZEAMMB73_Zm00001d013818</name>
</gene>
<dbReference type="PANTHER" id="PTHR47944:SF16">
    <property type="entry name" value="CYTOCHROME P450 FAMILY 1 SUBFAMILY A POLYPEPTIDE 1"/>
    <property type="match status" value="1"/>
</dbReference>
<dbReference type="InParanoid" id="A0A1D6GMD8"/>
<dbReference type="GO" id="GO:0005506">
    <property type="term" value="F:iron ion binding"/>
    <property type="evidence" value="ECO:0007669"/>
    <property type="project" value="InterPro"/>
</dbReference>
<dbReference type="SMR" id="A0A1D6GMD8"/>
<proteinExistence type="inferred from homology"/>
<keyword evidence="3 6" id="KW-0479">Metal-binding</keyword>
<dbReference type="eggNOG" id="KOG0156">
    <property type="taxonomic scope" value="Eukaryota"/>
</dbReference>
<evidence type="ECO:0000256" key="7">
    <source>
        <dbReference type="RuleBase" id="RU000461"/>
    </source>
</evidence>
<sequence length="468" mass="51579">MALAPSHALVVAPFTALCAFLALALLFLYSKATSSSKKTQQLLPPGPAGLPIIGSLHCVVSKRPVFRWIHGLLKDMDTNVLCLRFGAVHVVVVACPETAREVLRTNDAVLASRPETVASALFSFGYKGSILTPYGEQWKKMRRVLSSEILSASMEQRLQRRRAQEADYLVGFLYSQCSASAAACCCSAVDVRHVARHFCGNMIRTLVFGKRHFSGGGGGGGPGPEEVTHMDALFTLLNYVYCFSVSDYVPAAWTWMVAGDHKKVAESVMETLSRPEVMHKAMEELDTVVGKDRLVQEPDIPRLNYLKACVREAFRLHPYHAFNPPHVATEDAVVSGYLIPKGSHVLLSRVGLGRNPDVWDAPLQFRPERHLMMNENDDVDDRYHHVVLTEPDLRFISFSAGRRGCPGVSLGSSVTMMLFARLLQGFTWTKPPGVRAIRLQESSTSLALAEPLLLQAQPRLPVHLYASG</sequence>
<evidence type="ECO:0000256" key="4">
    <source>
        <dbReference type="ARBA" id="ARBA00023002"/>
    </source>
</evidence>
<comment type="similarity">
    <text evidence="1 7">Belongs to the cytochrome P450 family.</text>
</comment>
<protein>
    <submittedName>
        <fullName evidence="8">Tryptophan N-monooxygenase 2</fullName>
    </submittedName>
</protein>
<dbReference type="InterPro" id="IPR001128">
    <property type="entry name" value="Cyt_P450"/>
</dbReference>
<dbReference type="EMBL" id="CM000781">
    <property type="protein sequence ID" value="AQK64447.1"/>
    <property type="molecule type" value="Genomic_DNA"/>
</dbReference>
<dbReference type="GO" id="GO:0020037">
    <property type="term" value="F:heme binding"/>
    <property type="evidence" value="ECO:0007669"/>
    <property type="project" value="InterPro"/>
</dbReference>
<evidence type="ECO:0000256" key="3">
    <source>
        <dbReference type="ARBA" id="ARBA00022723"/>
    </source>
</evidence>
<dbReference type="InterPro" id="IPR036396">
    <property type="entry name" value="Cyt_P450_sf"/>
</dbReference>
<dbReference type="PRINTS" id="PR00463">
    <property type="entry name" value="EP450I"/>
</dbReference>
<dbReference type="Gene3D" id="1.10.630.10">
    <property type="entry name" value="Cytochrome P450"/>
    <property type="match status" value="2"/>
</dbReference>
<dbReference type="STRING" id="4577.A0A1D6GMD8"/>
<comment type="cofactor">
    <cofactor evidence="6">
        <name>heme</name>
        <dbReference type="ChEBI" id="CHEBI:30413"/>
    </cofactor>
</comment>
<dbReference type="FunCoup" id="A0A1D6GMD8">
    <property type="interactions" value="76"/>
</dbReference>
<evidence type="ECO:0000256" key="5">
    <source>
        <dbReference type="ARBA" id="ARBA00023004"/>
    </source>
</evidence>
<dbReference type="OMA" id="AQNDHAY"/>
<reference evidence="8" key="1">
    <citation type="submission" date="2015-12" db="EMBL/GenBank/DDBJ databases">
        <title>Update maize B73 reference genome by single molecule sequencing technologies.</title>
        <authorList>
            <consortium name="Maize Genome Sequencing Project"/>
            <person name="Ware D."/>
        </authorList>
    </citation>
    <scope>NUCLEOTIDE SEQUENCE</scope>
    <source>
        <tissue evidence="8">Seedling</tissue>
    </source>
</reference>
<evidence type="ECO:0000256" key="6">
    <source>
        <dbReference type="PIRSR" id="PIRSR602401-1"/>
    </source>
</evidence>
<accession>A0A1D6GMD8</accession>
<dbReference type="PRINTS" id="PR00385">
    <property type="entry name" value="P450"/>
</dbReference>
<dbReference type="PROSITE" id="PS00086">
    <property type="entry name" value="CYTOCHROME_P450"/>
    <property type="match status" value="1"/>
</dbReference>
<keyword evidence="4 7" id="KW-0560">Oxidoreductase</keyword>
<dbReference type="FunFam" id="1.10.630.10:FF:000454">
    <property type="entry name" value="Tryptophan N-monooxygenase 2"/>
    <property type="match status" value="1"/>
</dbReference>
<organism evidence="8">
    <name type="scientific">Zea mays</name>
    <name type="common">Maize</name>
    <dbReference type="NCBI Taxonomy" id="4577"/>
    <lineage>
        <taxon>Eukaryota</taxon>
        <taxon>Viridiplantae</taxon>
        <taxon>Streptophyta</taxon>
        <taxon>Embryophyta</taxon>
        <taxon>Tracheophyta</taxon>
        <taxon>Spermatophyta</taxon>
        <taxon>Magnoliopsida</taxon>
        <taxon>Liliopsida</taxon>
        <taxon>Poales</taxon>
        <taxon>Poaceae</taxon>
        <taxon>PACMAD clade</taxon>
        <taxon>Panicoideae</taxon>
        <taxon>Andropogonodae</taxon>
        <taxon>Andropogoneae</taxon>
        <taxon>Tripsacinae</taxon>
        <taxon>Zea</taxon>
    </lineage>
</organism>
<dbReference type="GO" id="GO:0004497">
    <property type="term" value="F:monooxygenase activity"/>
    <property type="evidence" value="ECO:0007669"/>
    <property type="project" value="UniProtKB-KW"/>
</dbReference>
<dbReference type="InterPro" id="IPR002401">
    <property type="entry name" value="Cyt_P450_E_grp-I"/>
</dbReference>
<dbReference type="InterPro" id="IPR017972">
    <property type="entry name" value="Cyt_P450_CS"/>
</dbReference>
<evidence type="ECO:0000256" key="2">
    <source>
        <dbReference type="ARBA" id="ARBA00022617"/>
    </source>
</evidence>
<keyword evidence="5 6" id="KW-0408">Iron</keyword>
<keyword evidence="2 6" id="KW-0349">Heme</keyword>
<name>A0A1D6GMD8_MAIZE</name>
<feature type="binding site" description="axial binding residue" evidence="6">
    <location>
        <position position="405"/>
    </location>
    <ligand>
        <name>heme</name>
        <dbReference type="ChEBI" id="CHEBI:30413"/>
    </ligand>
    <ligandPart>
        <name>Fe</name>
        <dbReference type="ChEBI" id="CHEBI:18248"/>
    </ligandPart>
</feature>
<dbReference type="AlphaFoldDB" id="A0A1D6GMD8"/>
<dbReference type="Pfam" id="PF00067">
    <property type="entry name" value="p450"/>
    <property type="match status" value="2"/>
</dbReference>
<keyword evidence="7 8" id="KW-0503">Monooxygenase</keyword>
<dbReference type="GO" id="GO:0016705">
    <property type="term" value="F:oxidoreductase activity, acting on paired donors, with incorporation or reduction of molecular oxygen"/>
    <property type="evidence" value="ECO:0007669"/>
    <property type="project" value="InterPro"/>
</dbReference>
<evidence type="ECO:0000256" key="1">
    <source>
        <dbReference type="ARBA" id="ARBA00010617"/>
    </source>
</evidence>
<dbReference type="PANTHER" id="PTHR47944">
    <property type="entry name" value="CYTOCHROME P450 98A9"/>
    <property type="match status" value="1"/>
</dbReference>